<dbReference type="AlphaFoldDB" id="K6ZAC3"/>
<dbReference type="eggNOG" id="ENOG5032Y1N">
    <property type="taxonomic scope" value="Bacteria"/>
</dbReference>
<keyword evidence="2" id="KW-1185">Reference proteome</keyword>
<dbReference type="InterPro" id="IPR021284">
    <property type="entry name" value="DUF2750"/>
</dbReference>
<evidence type="ECO:0000313" key="2">
    <source>
        <dbReference type="Proteomes" id="UP000006327"/>
    </source>
</evidence>
<dbReference type="RefSeq" id="WP_007622256.1">
    <property type="nucleotide sequence ID" value="NZ_BAEO01000052.1"/>
</dbReference>
<accession>K6ZAC3</accession>
<evidence type="ECO:0008006" key="3">
    <source>
        <dbReference type="Google" id="ProtNLM"/>
    </source>
</evidence>
<name>K6ZAC3_9ALTE</name>
<reference evidence="1 2" key="1">
    <citation type="journal article" date="2017" name="Antonie Van Leeuwenhoek">
        <title>Rhizobium rhizosphaerae sp. nov., a novel species isolated from rice rhizosphere.</title>
        <authorList>
            <person name="Zhao J.J."/>
            <person name="Zhang J."/>
            <person name="Zhang R.J."/>
            <person name="Zhang C.W."/>
            <person name="Yin H.Q."/>
            <person name="Zhang X.X."/>
        </authorList>
    </citation>
    <scope>NUCLEOTIDE SEQUENCE [LARGE SCALE GENOMIC DNA]</scope>
    <source>
        <strain evidence="1 2">BSs20135</strain>
    </source>
</reference>
<dbReference type="EMBL" id="BAEO01000052">
    <property type="protein sequence ID" value="GAC20380.1"/>
    <property type="molecule type" value="Genomic_DNA"/>
</dbReference>
<dbReference type="Pfam" id="PF11042">
    <property type="entry name" value="DUF2750"/>
    <property type="match status" value="1"/>
</dbReference>
<comment type="caution">
    <text evidence="1">The sequence shown here is derived from an EMBL/GenBank/DDBJ whole genome shotgun (WGS) entry which is preliminary data.</text>
</comment>
<proteinExistence type="predicted"/>
<sequence length="135" mass="15700">MSEISSKDFLELSKMLPELRFEYALTQMIEKQNLWGLYGENGWVMLKADEDACIPIWPHKEFAEAWVKDEFPNCEPKQIDFVEWLDTWLPGMKNNNTLVLVFPLGDDEEGIMLEAQEMIDCIEDDLKKLAANDPN</sequence>
<gene>
    <name evidence="1" type="ORF">GARC_3422</name>
</gene>
<evidence type="ECO:0000313" key="1">
    <source>
        <dbReference type="EMBL" id="GAC20380.1"/>
    </source>
</evidence>
<dbReference type="OrthoDB" id="2936081at2"/>
<protein>
    <recommendedName>
        <fullName evidence="3">DUF2750 domain-containing protein</fullName>
    </recommendedName>
</protein>
<organism evidence="1 2">
    <name type="scientific">Paraglaciecola arctica BSs20135</name>
    <dbReference type="NCBI Taxonomy" id="493475"/>
    <lineage>
        <taxon>Bacteria</taxon>
        <taxon>Pseudomonadati</taxon>
        <taxon>Pseudomonadota</taxon>
        <taxon>Gammaproteobacteria</taxon>
        <taxon>Alteromonadales</taxon>
        <taxon>Alteromonadaceae</taxon>
        <taxon>Paraglaciecola</taxon>
    </lineage>
</organism>
<dbReference type="STRING" id="493475.GARC_3422"/>
<dbReference type="Proteomes" id="UP000006327">
    <property type="component" value="Unassembled WGS sequence"/>
</dbReference>